<organism evidence="8 9">
    <name type="scientific">Candidatus Nitrosocaldus cavascurensis</name>
    <dbReference type="NCBI Taxonomy" id="2058097"/>
    <lineage>
        <taxon>Archaea</taxon>
        <taxon>Nitrososphaerota</taxon>
        <taxon>Nitrososphaeria</taxon>
        <taxon>Candidatus Nitrosocaldales</taxon>
        <taxon>Candidatus Nitrosocaldaceae</taxon>
        <taxon>Candidatus Nitrosocaldus</taxon>
    </lineage>
</organism>
<keyword evidence="5 6" id="KW-0418">Kinase</keyword>
<feature type="binding site" evidence="5">
    <location>
        <begin position="10"/>
        <end position="17"/>
    </location>
    <ligand>
        <name>ATP</name>
        <dbReference type="ChEBI" id="CHEBI:30616"/>
    </ligand>
</feature>
<dbReference type="InterPro" id="IPR002891">
    <property type="entry name" value="APS"/>
</dbReference>
<dbReference type="EC" id="2.7.1.25" evidence="1 5"/>
<keyword evidence="9" id="KW-1185">Reference proteome</keyword>
<dbReference type="GO" id="GO:0005737">
    <property type="term" value="C:cytoplasm"/>
    <property type="evidence" value="ECO:0007669"/>
    <property type="project" value="TreeGrafter"/>
</dbReference>
<keyword evidence="3 5" id="KW-0547">Nucleotide-binding</keyword>
<feature type="domain" description="APS kinase" evidence="7">
    <location>
        <begin position="2"/>
        <end position="150"/>
    </location>
</feature>
<evidence type="ECO:0000256" key="6">
    <source>
        <dbReference type="RuleBase" id="RU004347"/>
    </source>
</evidence>
<comment type="similarity">
    <text evidence="5 6">Belongs to the APS kinase family.</text>
</comment>
<dbReference type="Pfam" id="PF01583">
    <property type="entry name" value="APS_kinase"/>
    <property type="match status" value="1"/>
</dbReference>
<dbReference type="CDD" id="cd02027">
    <property type="entry name" value="APSK"/>
    <property type="match status" value="1"/>
</dbReference>
<dbReference type="InterPro" id="IPR050512">
    <property type="entry name" value="Sulf_AdTrans/APS_kinase"/>
</dbReference>
<feature type="active site" description="Phosphoserine intermediate" evidence="5">
    <location>
        <position position="84"/>
    </location>
</feature>
<dbReference type="GO" id="GO:0070814">
    <property type="term" value="P:hydrogen sulfide biosynthetic process"/>
    <property type="evidence" value="ECO:0007669"/>
    <property type="project" value="UniProtKB-UniRule"/>
</dbReference>
<dbReference type="Gene3D" id="3.40.50.300">
    <property type="entry name" value="P-loop containing nucleotide triphosphate hydrolases"/>
    <property type="match status" value="1"/>
</dbReference>
<accession>A0A2K5AQ52</accession>
<evidence type="ECO:0000313" key="9">
    <source>
        <dbReference type="Proteomes" id="UP000236248"/>
    </source>
</evidence>
<comment type="function">
    <text evidence="5 6">Catalyzes the synthesis of activated sulfate.</text>
</comment>
<dbReference type="KEGG" id="ncv:NCAV_0588"/>
<dbReference type="GO" id="GO:0004020">
    <property type="term" value="F:adenylylsulfate kinase activity"/>
    <property type="evidence" value="ECO:0007669"/>
    <property type="project" value="UniProtKB-UniRule"/>
</dbReference>
<dbReference type="Proteomes" id="UP000236248">
    <property type="component" value="Chromosome NCAV"/>
</dbReference>
<evidence type="ECO:0000256" key="5">
    <source>
        <dbReference type="HAMAP-Rule" id="MF_00065"/>
    </source>
</evidence>
<dbReference type="GO" id="GO:0005524">
    <property type="term" value="F:ATP binding"/>
    <property type="evidence" value="ECO:0007669"/>
    <property type="project" value="UniProtKB-UniRule"/>
</dbReference>
<dbReference type="InterPro" id="IPR027417">
    <property type="entry name" value="P-loop_NTPase"/>
</dbReference>
<sequence>MKGFTVWLTGLSGSGKTTIAKELQKKLLMLGYKAELLDGDDIRRNLSPDLGFSKQDREIHARRVVYISKLLARNGIISIVSLISPYRAFRAYAREELKEFVEVYVKCSIDTCIKRDPKGLYRKALNGEIQDMTGIQDPYEEPLSPEVVVDTDRQSVEECVDIILTKLNRLGYINLLEDAEEERNVKAK</sequence>
<gene>
    <name evidence="5 8" type="primary">cysC</name>
    <name evidence="8" type="ORF">NCAV_0588</name>
</gene>
<evidence type="ECO:0000256" key="2">
    <source>
        <dbReference type="ARBA" id="ARBA00022679"/>
    </source>
</evidence>
<dbReference type="PANTHER" id="PTHR42700:SF1">
    <property type="entry name" value="SULFATE ADENYLYLTRANSFERASE"/>
    <property type="match status" value="1"/>
</dbReference>
<dbReference type="RefSeq" id="WP_103287421.1">
    <property type="nucleotide sequence ID" value="NZ_LT981265.1"/>
</dbReference>
<dbReference type="GO" id="GO:0004781">
    <property type="term" value="F:sulfate adenylyltransferase (ATP) activity"/>
    <property type="evidence" value="ECO:0007669"/>
    <property type="project" value="TreeGrafter"/>
</dbReference>
<dbReference type="InterPro" id="IPR059117">
    <property type="entry name" value="APS_kinase_dom"/>
</dbReference>
<dbReference type="NCBIfam" id="NF004041">
    <property type="entry name" value="PRK05541.1"/>
    <property type="match status" value="1"/>
</dbReference>
<dbReference type="SUPFAM" id="SSF52540">
    <property type="entry name" value="P-loop containing nucleoside triphosphate hydrolases"/>
    <property type="match status" value="1"/>
</dbReference>
<reference evidence="9" key="1">
    <citation type="submission" date="2018-01" db="EMBL/GenBank/DDBJ databases">
        <authorList>
            <person name="Kerou L M."/>
        </authorList>
    </citation>
    <scope>NUCLEOTIDE SEQUENCE [LARGE SCALE GENOMIC DNA]</scope>
    <source>
        <strain evidence="9">SCU2</strain>
    </source>
</reference>
<dbReference type="GO" id="GO:0019379">
    <property type="term" value="P:sulfate assimilation, phosphoadenylyl sulfate reduction by phosphoadenylyl-sulfate reductase (thioredoxin)"/>
    <property type="evidence" value="ECO:0007669"/>
    <property type="project" value="TreeGrafter"/>
</dbReference>
<keyword evidence="4 5" id="KW-0067">ATP-binding</keyword>
<dbReference type="HAMAP" id="MF_00065">
    <property type="entry name" value="Adenylyl_sulf_kinase"/>
    <property type="match status" value="1"/>
</dbReference>
<evidence type="ECO:0000256" key="1">
    <source>
        <dbReference type="ARBA" id="ARBA00012121"/>
    </source>
</evidence>
<dbReference type="UniPathway" id="UPA00140">
    <property type="reaction ID" value="UER00205"/>
</dbReference>
<protein>
    <recommendedName>
        <fullName evidence="1 5">Adenylyl-sulfate kinase</fullName>
        <ecNumber evidence="1 5">2.7.1.25</ecNumber>
    </recommendedName>
    <alternativeName>
        <fullName evidence="5">APS kinase</fullName>
    </alternativeName>
    <alternativeName>
        <fullName evidence="5">ATP adenosine-5'-phosphosulfate 3'-phosphotransferase</fullName>
    </alternativeName>
    <alternativeName>
        <fullName evidence="5">Adenosine-5'-phosphosulfate kinase</fullName>
    </alternativeName>
</protein>
<dbReference type="NCBIfam" id="TIGR00455">
    <property type="entry name" value="apsK"/>
    <property type="match status" value="1"/>
</dbReference>
<proteinExistence type="inferred from homology"/>
<comment type="catalytic activity">
    <reaction evidence="5 6">
        <text>adenosine 5'-phosphosulfate + ATP = 3'-phosphoadenylyl sulfate + ADP + H(+)</text>
        <dbReference type="Rhea" id="RHEA:24152"/>
        <dbReference type="ChEBI" id="CHEBI:15378"/>
        <dbReference type="ChEBI" id="CHEBI:30616"/>
        <dbReference type="ChEBI" id="CHEBI:58243"/>
        <dbReference type="ChEBI" id="CHEBI:58339"/>
        <dbReference type="ChEBI" id="CHEBI:456216"/>
        <dbReference type="EC" id="2.7.1.25"/>
    </reaction>
</comment>
<dbReference type="PANTHER" id="PTHR42700">
    <property type="entry name" value="SULFATE ADENYLYLTRANSFERASE"/>
    <property type="match status" value="1"/>
</dbReference>
<dbReference type="GeneID" id="41594674"/>
<evidence type="ECO:0000259" key="7">
    <source>
        <dbReference type="Pfam" id="PF01583"/>
    </source>
</evidence>
<dbReference type="AlphaFoldDB" id="A0A2K5AQ52"/>
<name>A0A2K5AQ52_9ARCH</name>
<dbReference type="EMBL" id="LT981265">
    <property type="protein sequence ID" value="SPC33781.1"/>
    <property type="molecule type" value="Genomic_DNA"/>
</dbReference>
<evidence type="ECO:0000256" key="4">
    <source>
        <dbReference type="ARBA" id="ARBA00022840"/>
    </source>
</evidence>
<dbReference type="NCBIfam" id="NF003013">
    <property type="entry name" value="PRK03846.1"/>
    <property type="match status" value="1"/>
</dbReference>
<dbReference type="GO" id="GO:0010134">
    <property type="term" value="P:sulfate assimilation via adenylyl sulfate reduction"/>
    <property type="evidence" value="ECO:0007669"/>
    <property type="project" value="TreeGrafter"/>
</dbReference>
<evidence type="ECO:0000313" key="8">
    <source>
        <dbReference type="EMBL" id="SPC33781.1"/>
    </source>
</evidence>
<keyword evidence="2 5" id="KW-0808">Transferase</keyword>
<evidence type="ECO:0000256" key="3">
    <source>
        <dbReference type="ARBA" id="ARBA00022741"/>
    </source>
</evidence>
<comment type="pathway">
    <text evidence="5 6">Sulfur metabolism; hydrogen sulfide biosynthesis; sulfite from sulfate: step 2/3.</text>
</comment>
<keyword evidence="5" id="KW-0597">Phosphoprotein</keyword>